<dbReference type="SMART" id="SM00347">
    <property type="entry name" value="HTH_MARR"/>
    <property type="match status" value="1"/>
</dbReference>
<dbReference type="Gene3D" id="1.10.10.10">
    <property type="entry name" value="Winged helix-like DNA-binding domain superfamily/Winged helix DNA-binding domain"/>
    <property type="match status" value="1"/>
</dbReference>
<dbReference type="InterPro" id="IPR036390">
    <property type="entry name" value="WH_DNA-bd_sf"/>
</dbReference>
<dbReference type="SUPFAM" id="SSF46785">
    <property type="entry name" value="Winged helix' DNA-binding domain"/>
    <property type="match status" value="1"/>
</dbReference>
<keyword evidence="2" id="KW-0805">Transcription regulation</keyword>
<dbReference type="InterPro" id="IPR039422">
    <property type="entry name" value="MarR/SlyA-like"/>
</dbReference>
<dbReference type="Pfam" id="PF01047">
    <property type="entry name" value="MarR"/>
    <property type="match status" value="1"/>
</dbReference>
<accession>A0ABV5ZJ30</accession>
<sequence length="154" mass="17696">MAYEQLRLNHQLCFRLYAASRLITQAYEPLLRPLGITYTQYLVLMVLWEQDEQPLNDIGKRLLLGINTMSPLIKRMENLGLLSRRDNPTDKRQQIVFLTPKGKALRRKAASLPKCMVDGFQSCNIDPAALTTMIPILDDFIAKMSDTRNKTIDQ</sequence>
<dbReference type="PROSITE" id="PS50995">
    <property type="entry name" value="HTH_MARR_2"/>
    <property type="match status" value="1"/>
</dbReference>
<dbReference type="InterPro" id="IPR000835">
    <property type="entry name" value="HTH_MarR-typ"/>
</dbReference>
<dbReference type="PANTHER" id="PTHR33164:SF5">
    <property type="entry name" value="ORGANIC HYDROPEROXIDE RESISTANCE TRANSCRIPTIONAL REGULATOR"/>
    <property type="match status" value="1"/>
</dbReference>
<dbReference type="PANTHER" id="PTHR33164">
    <property type="entry name" value="TRANSCRIPTIONAL REGULATOR, MARR FAMILY"/>
    <property type="match status" value="1"/>
</dbReference>
<comment type="caution">
    <text evidence="6">The sequence shown here is derived from an EMBL/GenBank/DDBJ whole genome shotgun (WGS) entry which is preliminary data.</text>
</comment>
<keyword evidence="4" id="KW-0804">Transcription</keyword>
<dbReference type="EMBL" id="JBHLZF010000002">
    <property type="protein sequence ID" value="MFB9897370.1"/>
    <property type="molecule type" value="Genomic_DNA"/>
</dbReference>
<name>A0ABV5ZJ30_9BACT</name>
<evidence type="ECO:0000313" key="6">
    <source>
        <dbReference type="EMBL" id="MFB9897370.1"/>
    </source>
</evidence>
<keyword evidence="3" id="KW-0238">DNA-binding</keyword>
<evidence type="ECO:0000313" key="7">
    <source>
        <dbReference type="Proteomes" id="UP001589688"/>
    </source>
</evidence>
<dbReference type="InterPro" id="IPR036388">
    <property type="entry name" value="WH-like_DNA-bd_sf"/>
</dbReference>
<evidence type="ECO:0000259" key="5">
    <source>
        <dbReference type="PROSITE" id="PS50995"/>
    </source>
</evidence>
<evidence type="ECO:0000256" key="2">
    <source>
        <dbReference type="ARBA" id="ARBA00023015"/>
    </source>
</evidence>
<dbReference type="RefSeq" id="WP_027952775.1">
    <property type="nucleotide sequence ID" value="NZ_JADU01000033.1"/>
</dbReference>
<evidence type="ECO:0000256" key="4">
    <source>
        <dbReference type="ARBA" id="ARBA00023163"/>
    </source>
</evidence>
<dbReference type="Proteomes" id="UP001589688">
    <property type="component" value="Unassembled WGS sequence"/>
</dbReference>
<organism evidence="6 7">
    <name type="scientific">Hallella seregens ATCC 51272</name>
    <dbReference type="NCBI Taxonomy" id="1336250"/>
    <lineage>
        <taxon>Bacteria</taxon>
        <taxon>Pseudomonadati</taxon>
        <taxon>Bacteroidota</taxon>
        <taxon>Bacteroidia</taxon>
        <taxon>Bacteroidales</taxon>
        <taxon>Prevotellaceae</taxon>
        <taxon>Hallella</taxon>
    </lineage>
</organism>
<keyword evidence="7" id="KW-1185">Reference proteome</keyword>
<reference evidence="6 7" key="1">
    <citation type="submission" date="2024-09" db="EMBL/GenBank/DDBJ databases">
        <authorList>
            <person name="Sun Q."/>
            <person name="Mori K."/>
        </authorList>
    </citation>
    <scope>NUCLEOTIDE SEQUENCE [LARGE SCALE GENOMIC DNA]</scope>
    <source>
        <strain evidence="6 7">ATCC 51272</strain>
    </source>
</reference>
<evidence type="ECO:0000256" key="1">
    <source>
        <dbReference type="ARBA" id="ARBA00004496"/>
    </source>
</evidence>
<evidence type="ECO:0000256" key="3">
    <source>
        <dbReference type="ARBA" id="ARBA00023125"/>
    </source>
</evidence>
<gene>
    <name evidence="6" type="ORF">ACFFK8_06035</name>
</gene>
<protein>
    <submittedName>
        <fullName evidence="6">MarR family winged helix-turn-helix transcriptional regulator</fullName>
    </submittedName>
</protein>
<proteinExistence type="predicted"/>
<feature type="domain" description="HTH marR-type" evidence="5">
    <location>
        <begin position="9"/>
        <end position="142"/>
    </location>
</feature>
<comment type="subcellular location">
    <subcellularLocation>
        <location evidence="1">Cytoplasm</location>
    </subcellularLocation>
</comment>
<dbReference type="InterPro" id="IPR023187">
    <property type="entry name" value="Tscrpt_reg_MarR-type_CS"/>
</dbReference>
<dbReference type="PROSITE" id="PS01117">
    <property type="entry name" value="HTH_MARR_1"/>
    <property type="match status" value="1"/>
</dbReference>